<gene>
    <name evidence="1" type="ORF">IMF26_01765</name>
</gene>
<dbReference type="AlphaFoldDB" id="A0AAT9LCL1"/>
<reference evidence="1" key="1">
    <citation type="submission" date="2020-10" db="EMBL/GenBank/DDBJ databases">
        <authorList>
            <person name="Kadnikov V."/>
            <person name="Beletsky A.V."/>
            <person name="Mardanov A.V."/>
            <person name="Karnachuk O.V."/>
            <person name="Ravin N.V."/>
        </authorList>
    </citation>
    <scope>NUCLEOTIDE SEQUENCE</scope>
    <source>
        <strain evidence="1">Bu02</strain>
    </source>
</reference>
<dbReference type="SUPFAM" id="SSF141130">
    <property type="entry name" value="Acetamidase/Formamidase-like"/>
    <property type="match status" value="1"/>
</dbReference>
<sequence>MTDARGQSKIISADHVIYAFGPEMTHCKRVLPGEILVFETQDCFGGQIKTEEDTFDKVGWDRINPATGPVFIEGAEPGDTLSIEIRDIQVKDTGIMVQVPKMGALGHLIRNQKTVLVTIRNGLAHMPNDIILECRPMIGVIGVAPAQGCIPTGTPGPHGGNMDTRVITKGSTVYLPVNVPGALLALGDLHALMGDGEVLICGIETAGTVTVTTHVLKRTVLPCPVVETESAFYTIWSEESLDRATGELLERTVQLVSRATGWSIEDTIMMLSVKGNLGISQVVDPLKTVRMEIPKSLLKGKSLVI</sequence>
<dbReference type="Gene3D" id="2.60.120.580">
    <property type="entry name" value="Acetamidase/Formamidase-like domains"/>
    <property type="match status" value="1"/>
</dbReference>
<dbReference type="Pfam" id="PF03069">
    <property type="entry name" value="FmdA_AmdA"/>
    <property type="match status" value="2"/>
</dbReference>
<dbReference type="Gene3D" id="2.40.10.120">
    <property type="match status" value="1"/>
</dbReference>
<evidence type="ECO:0000313" key="1">
    <source>
        <dbReference type="EMBL" id="QUL98832.1"/>
    </source>
</evidence>
<protein>
    <submittedName>
        <fullName evidence="1">Acetamidase/formamidase family protein</fullName>
    </submittedName>
</protein>
<dbReference type="PANTHER" id="PTHR31891">
    <property type="entry name" value="FORMAMIDASE C869.04-RELATED"/>
    <property type="match status" value="1"/>
</dbReference>
<accession>A0AAT9LCL1</accession>
<proteinExistence type="predicted"/>
<dbReference type="KEGG" id="fcz:IMF26_01765"/>
<dbReference type="PANTHER" id="PTHR31891:SF1">
    <property type="entry name" value="FORMAMIDASE C869.04-RELATED"/>
    <property type="match status" value="1"/>
</dbReference>
<organism evidence="1">
    <name type="scientific">Candidatus Fermentithermobacillus carboniphilus</name>
    <dbReference type="NCBI Taxonomy" id="3085328"/>
    <lineage>
        <taxon>Bacteria</taxon>
        <taxon>Bacillati</taxon>
        <taxon>Bacillota</taxon>
        <taxon>Candidatus Fermentithermobacillia</taxon>
        <taxon>Candidatus Fermentithermobacillales</taxon>
        <taxon>Candidatus Fermentithermobacillaceae</taxon>
        <taxon>Candidatus Fermentithermobacillus</taxon>
    </lineage>
</organism>
<dbReference type="GO" id="GO:0016811">
    <property type="term" value="F:hydrolase activity, acting on carbon-nitrogen (but not peptide) bonds, in linear amides"/>
    <property type="evidence" value="ECO:0007669"/>
    <property type="project" value="InterPro"/>
</dbReference>
<dbReference type="InterPro" id="IPR004304">
    <property type="entry name" value="FmdA_AmdA"/>
</dbReference>
<dbReference type="Gene3D" id="3.10.28.20">
    <property type="entry name" value="Acetamidase/Formamidase-like domains"/>
    <property type="match status" value="1"/>
</dbReference>
<reference evidence="1" key="2">
    <citation type="journal article" date="2023" name="Biology">
        <title>Prokaryotic Life Associated with Coal-Fire Gas Vents Revealed by Metagenomics.</title>
        <authorList>
            <person name="Kadnikov V.V."/>
            <person name="Mardanov A.V."/>
            <person name="Beletsky A.V."/>
            <person name="Karnachuk O.V."/>
            <person name="Ravin N.V."/>
        </authorList>
    </citation>
    <scope>NUCLEOTIDE SEQUENCE</scope>
    <source>
        <strain evidence="1">Bu02</strain>
    </source>
</reference>
<dbReference type="EMBL" id="CP062796">
    <property type="protein sequence ID" value="QUL98832.1"/>
    <property type="molecule type" value="Genomic_DNA"/>
</dbReference>
<name>A0AAT9LCL1_9FIRM</name>